<reference evidence="4" key="1">
    <citation type="submission" date="2018-02" db="EMBL/GenBank/DDBJ databases">
        <title>Rhizophora mucronata_Transcriptome.</title>
        <authorList>
            <person name="Meera S.P."/>
            <person name="Sreeshan A."/>
            <person name="Augustine A."/>
        </authorList>
    </citation>
    <scope>NUCLEOTIDE SEQUENCE</scope>
    <source>
        <tissue evidence="4">Leaf</tissue>
    </source>
</reference>
<dbReference type="PROSITE" id="PS50222">
    <property type="entry name" value="EF_HAND_2"/>
    <property type="match status" value="1"/>
</dbReference>
<feature type="compositionally biased region" description="Basic residues" evidence="2">
    <location>
        <begin position="147"/>
        <end position="163"/>
    </location>
</feature>
<dbReference type="SMART" id="SM00054">
    <property type="entry name" value="EFh"/>
    <property type="match status" value="2"/>
</dbReference>
<evidence type="ECO:0000256" key="1">
    <source>
        <dbReference type="ARBA" id="ARBA00022837"/>
    </source>
</evidence>
<feature type="compositionally biased region" description="Basic and acidic residues" evidence="2">
    <location>
        <begin position="25"/>
        <end position="34"/>
    </location>
</feature>
<organism evidence="4">
    <name type="scientific">Rhizophora mucronata</name>
    <name type="common">Asiatic mangrove</name>
    <dbReference type="NCBI Taxonomy" id="61149"/>
    <lineage>
        <taxon>Eukaryota</taxon>
        <taxon>Viridiplantae</taxon>
        <taxon>Streptophyta</taxon>
        <taxon>Embryophyta</taxon>
        <taxon>Tracheophyta</taxon>
        <taxon>Spermatophyta</taxon>
        <taxon>Magnoliopsida</taxon>
        <taxon>eudicotyledons</taxon>
        <taxon>Gunneridae</taxon>
        <taxon>Pentapetalae</taxon>
        <taxon>rosids</taxon>
        <taxon>fabids</taxon>
        <taxon>Malpighiales</taxon>
        <taxon>Rhizophoraceae</taxon>
        <taxon>Rhizophora</taxon>
    </lineage>
</organism>
<dbReference type="Gene3D" id="1.10.238.10">
    <property type="entry name" value="EF-hand"/>
    <property type="match status" value="1"/>
</dbReference>
<evidence type="ECO:0000259" key="3">
    <source>
        <dbReference type="PROSITE" id="PS50222"/>
    </source>
</evidence>
<dbReference type="InterPro" id="IPR002048">
    <property type="entry name" value="EF_hand_dom"/>
</dbReference>
<sequence>MAIQDSLRSESDSENEEEQEEERESSEKSISEERGDGDEHEDEEPESTSGDVNGKQGISEYEKQRLRRIAENKARMEALGLRKMASSLMGSVQKLGRAPRASQRRGKRKDEDYTPNDNHGDGLDDDVDDDDLDDEDFVSSKSYSKPSKNKVKNKGSNHKKKVPNLKNFSSEDYLAEDNNELMHAIALSLNDCVKNSTVEETKGSSRIQEDTRRIKRKKSFSSRVKMTEDELVLNFFQFDEAGKGIINLRDLRRMATAHNFTWTDKELADMIYYFDSDGDGKLNLDDFRKVVSRCNMIQGAEEN</sequence>
<keyword evidence="1" id="KW-0106">Calcium</keyword>
<proteinExistence type="predicted"/>
<dbReference type="AlphaFoldDB" id="A0A2P2JBR0"/>
<feature type="compositionally biased region" description="Basic and acidic residues" evidence="2">
    <location>
        <begin position="108"/>
        <end position="122"/>
    </location>
</feature>
<dbReference type="EMBL" id="GGEC01010425">
    <property type="protein sequence ID" value="MBW90908.1"/>
    <property type="molecule type" value="Transcribed_RNA"/>
</dbReference>
<accession>A0A2P2JBR0</accession>
<name>A0A2P2JBR0_RHIMU</name>
<dbReference type="PROSITE" id="PS00018">
    <property type="entry name" value="EF_HAND_1"/>
    <property type="match status" value="1"/>
</dbReference>
<dbReference type="SUPFAM" id="SSF47473">
    <property type="entry name" value="EF-hand"/>
    <property type="match status" value="1"/>
</dbReference>
<dbReference type="CDD" id="cd00051">
    <property type="entry name" value="EFh"/>
    <property type="match status" value="1"/>
</dbReference>
<feature type="region of interest" description="Disordered" evidence="2">
    <location>
        <begin position="90"/>
        <end position="164"/>
    </location>
</feature>
<dbReference type="Pfam" id="PF13499">
    <property type="entry name" value="EF-hand_7"/>
    <property type="match status" value="1"/>
</dbReference>
<evidence type="ECO:0000313" key="4">
    <source>
        <dbReference type="EMBL" id="MBW90908.1"/>
    </source>
</evidence>
<protein>
    <submittedName>
        <fullName evidence="4">Uncharacterized protein LOC105132013 isoform X2</fullName>
    </submittedName>
</protein>
<feature type="region of interest" description="Disordered" evidence="2">
    <location>
        <begin position="1"/>
        <end position="66"/>
    </location>
</feature>
<feature type="compositionally biased region" description="Acidic residues" evidence="2">
    <location>
        <begin position="123"/>
        <end position="137"/>
    </location>
</feature>
<evidence type="ECO:0000256" key="2">
    <source>
        <dbReference type="SAM" id="MobiDB-lite"/>
    </source>
</evidence>
<feature type="compositionally biased region" description="Acidic residues" evidence="2">
    <location>
        <begin position="12"/>
        <end position="24"/>
    </location>
</feature>
<dbReference type="InterPro" id="IPR018247">
    <property type="entry name" value="EF_Hand_1_Ca_BS"/>
</dbReference>
<dbReference type="GO" id="GO:0005509">
    <property type="term" value="F:calcium ion binding"/>
    <property type="evidence" value="ECO:0007669"/>
    <property type="project" value="InterPro"/>
</dbReference>
<feature type="domain" description="EF-hand" evidence="3">
    <location>
        <begin position="262"/>
        <end position="297"/>
    </location>
</feature>
<feature type="compositionally biased region" description="Acidic residues" evidence="2">
    <location>
        <begin position="35"/>
        <end position="46"/>
    </location>
</feature>
<dbReference type="InterPro" id="IPR011992">
    <property type="entry name" value="EF-hand-dom_pair"/>
</dbReference>